<organism evidence="7 8">
    <name type="scientific">Rheinheimera nanhaiensis E407-8</name>
    <dbReference type="NCBI Taxonomy" id="562729"/>
    <lineage>
        <taxon>Bacteria</taxon>
        <taxon>Pseudomonadati</taxon>
        <taxon>Pseudomonadota</taxon>
        <taxon>Gammaproteobacteria</taxon>
        <taxon>Chromatiales</taxon>
        <taxon>Chromatiaceae</taxon>
        <taxon>Rheinheimera</taxon>
    </lineage>
</organism>
<feature type="domain" description="Peptidase S54 rhomboid" evidence="6">
    <location>
        <begin position="46"/>
        <end position="189"/>
    </location>
</feature>
<keyword evidence="4 5" id="KW-0472">Membrane</keyword>
<dbReference type="AlphaFoldDB" id="I1E1Z1"/>
<dbReference type="EMBL" id="BAFK01000025">
    <property type="protein sequence ID" value="GAB60319.1"/>
    <property type="molecule type" value="Genomic_DNA"/>
</dbReference>
<dbReference type="STRING" id="562729.RNAN_3341"/>
<evidence type="ECO:0000313" key="7">
    <source>
        <dbReference type="EMBL" id="GAB60319.1"/>
    </source>
</evidence>
<comment type="caution">
    <text evidence="7">The sequence shown here is derived from an EMBL/GenBank/DDBJ whole genome shotgun (WGS) entry which is preliminary data.</text>
</comment>
<proteinExistence type="predicted"/>
<comment type="subcellular location">
    <subcellularLocation>
        <location evidence="1">Membrane</location>
        <topology evidence="1">Multi-pass membrane protein</topology>
    </subcellularLocation>
</comment>
<dbReference type="InterPro" id="IPR023826">
    <property type="entry name" value="Rhom-like_SP_proteobac"/>
</dbReference>
<feature type="transmembrane region" description="Helical" evidence="5">
    <location>
        <begin position="65"/>
        <end position="83"/>
    </location>
</feature>
<dbReference type="Pfam" id="PF01694">
    <property type="entry name" value="Rhomboid"/>
    <property type="match status" value="1"/>
</dbReference>
<evidence type="ECO:0000256" key="4">
    <source>
        <dbReference type="ARBA" id="ARBA00023136"/>
    </source>
</evidence>
<dbReference type="InterPro" id="IPR035952">
    <property type="entry name" value="Rhomboid-like_sf"/>
</dbReference>
<feature type="transmembrane region" description="Helical" evidence="5">
    <location>
        <begin position="174"/>
        <end position="192"/>
    </location>
</feature>
<dbReference type="GO" id="GO:0004252">
    <property type="term" value="F:serine-type endopeptidase activity"/>
    <property type="evidence" value="ECO:0007669"/>
    <property type="project" value="InterPro"/>
</dbReference>
<dbReference type="PANTHER" id="PTHR43731:SF16">
    <property type="entry name" value="RHOMBOSORTASE"/>
    <property type="match status" value="1"/>
</dbReference>
<evidence type="ECO:0000256" key="5">
    <source>
        <dbReference type="SAM" id="Phobius"/>
    </source>
</evidence>
<dbReference type="InterPro" id="IPR022764">
    <property type="entry name" value="Peptidase_S54_rhomboid_dom"/>
</dbReference>
<protein>
    <submittedName>
        <fullName evidence="7">Rhomboid family protein</fullName>
    </submittedName>
</protein>
<dbReference type="NCBIfam" id="TIGR03902">
    <property type="entry name" value="rhom_GG_sort"/>
    <property type="match status" value="1"/>
</dbReference>
<evidence type="ECO:0000313" key="8">
    <source>
        <dbReference type="Proteomes" id="UP000004374"/>
    </source>
</evidence>
<keyword evidence="8" id="KW-1185">Reference proteome</keyword>
<gene>
    <name evidence="7" type="ORF">RNAN_3341</name>
</gene>
<reference evidence="7 8" key="1">
    <citation type="journal article" date="2012" name="J. Bacteriol.">
        <title>Genome Sequence of the Protease-Producing Bacterium Rheinheimera nanhaiensis E407-8T, Isolated from Deep-Sea Sediment of the South China Sea.</title>
        <authorList>
            <person name="Zhang X.-Y."/>
            <person name="Zhang Y.-J."/>
            <person name="Qin Q.-L."/>
            <person name="Xie B.-B."/>
            <person name="Chen X.-L."/>
            <person name="Zhou B.-C."/>
            <person name="Zhang Y.-Z."/>
        </authorList>
    </citation>
    <scope>NUCLEOTIDE SEQUENCE [LARGE SCALE GENOMIC DNA]</scope>
    <source>
        <strain evidence="7 8">E407-8</strain>
    </source>
</reference>
<accession>I1E1Z1</accession>
<sequence length="195" mass="21640">MDITVPFSLAPNTKVYAALAICMLLLVLVPDNWQLALQYQRSALEQGQLWRTISGHLLHANHWHLLLNLAGLLLVLLLHGRYFSVRQLLLQWLVYALAISALLYLFSTNIHSYVGLSGVLHAMLTLGAIKDVQQRDHSGYLLLAGLIAKVAYEQWQGTDAELTRLIDADVAIDAHLYGVITGLLLALVLKAGKRL</sequence>
<keyword evidence="2 5" id="KW-0812">Transmembrane</keyword>
<dbReference type="GO" id="GO:0016020">
    <property type="term" value="C:membrane"/>
    <property type="evidence" value="ECO:0007669"/>
    <property type="project" value="UniProtKB-SubCell"/>
</dbReference>
<feature type="transmembrane region" description="Helical" evidence="5">
    <location>
        <begin position="15"/>
        <end position="33"/>
    </location>
</feature>
<evidence type="ECO:0000259" key="6">
    <source>
        <dbReference type="Pfam" id="PF01694"/>
    </source>
</evidence>
<feature type="transmembrane region" description="Helical" evidence="5">
    <location>
        <begin position="89"/>
        <end position="106"/>
    </location>
</feature>
<name>I1E1Z1_9GAMM</name>
<evidence type="ECO:0000256" key="1">
    <source>
        <dbReference type="ARBA" id="ARBA00004141"/>
    </source>
</evidence>
<keyword evidence="3 5" id="KW-1133">Transmembrane helix</keyword>
<dbReference type="Gene3D" id="1.20.1540.10">
    <property type="entry name" value="Rhomboid-like"/>
    <property type="match status" value="1"/>
</dbReference>
<dbReference type="SUPFAM" id="SSF144091">
    <property type="entry name" value="Rhomboid-like"/>
    <property type="match status" value="1"/>
</dbReference>
<dbReference type="PANTHER" id="PTHR43731">
    <property type="entry name" value="RHOMBOID PROTEASE"/>
    <property type="match status" value="1"/>
</dbReference>
<dbReference type="InterPro" id="IPR050925">
    <property type="entry name" value="Rhomboid_protease_S54"/>
</dbReference>
<dbReference type="Proteomes" id="UP000004374">
    <property type="component" value="Unassembled WGS sequence"/>
</dbReference>
<evidence type="ECO:0000256" key="3">
    <source>
        <dbReference type="ARBA" id="ARBA00022989"/>
    </source>
</evidence>
<evidence type="ECO:0000256" key="2">
    <source>
        <dbReference type="ARBA" id="ARBA00022692"/>
    </source>
</evidence>